<organism evidence="7 8">
    <name type="scientific">Mycetocola reblochoni REB411</name>
    <dbReference type="NCBI Taxonomy" id="1255698"/>
    <lineage>
        <taxon>Bacteria</taxon>
        <taxon>Bacillati</taxon>
        <taxon>Actinomycetota</taxon>
        <taxon>Actinomycetes</taxon>
        <taxon>Micrococcales</taxon>
        <taxon>Microbacteriaceae</taxon>
        <taxon>Mycetocola</taxon>
    </lineage>
</organism>
<feature type="domain" description="NADH:flavin oxidoreductase/NADH oxidase N-terminal" evidence="6">
    <location>
        <begin position="4"/>
        <end position="347"/>
    </location>
</feature>
<dbReference type="SUPFAM" id="SSF51395">
    <property type="entry name" value="FMN-linked oxidoreductases"/>
    <property type="match status" value="1"/>
</dbReference>
<gene>
    <name evidence="7" type="ORF">FM119_09590</name>
</gene>
<dbReference type="GO" id="GO:0003959">
    <property type="term" value="F:NADPH dehydrogenase activity"/>
    <property type="evidence" value="ECO:0007669"/>
    <property type="project" value="InterPro"/>
</dbReference>
<keyword evidence="5" id="KW-0560">Oxidoreductase</keyword>
<evidence type="ECO:0000259" key="6">
    <source>
        <dbReference type="Pfam" id="PF00724"/>
    </source>
</evidence>
<dbReference type="GO" id="GO:0010181">
    <property type="term" value="F:FMN binding"/>
    <property type="evidence" value="ECO:0007669"/>
    <property type="project" value="InterPro"/>
</dbReference>
<evidence type="ECO:0000313" key="7">
    <source>
        <dbReference type="EMBL" id="SJN35769.1"/>
    </source>
</evidence>
<keyword evidence="4" id="KW-0521">NADP</keyword>
<protein>
    <submittedName>
        <fullName evidence="7">Oxidoreductase</fullName>
    </submittedName>
</protein>
<dbReference type="CDD" id="cd02932">
    <property type="entry name" value="OYE_YqiM_FMN"/>
    <property type="match status" value="1"/>
</dbReference>
<dbReference type="GO" id="GO:0050661">
    <property type="term" value="F:NADP binding"/>
    <property type="evidence" value="ECO:0007669"/>
    <property type="project" value="InterPro"/>
</dbReference>
<evidence type="ECO:0000256" key="5">
    <source>
        <dbReference type="ARBA" id="ARBA00023002"/>
    </source>
</evidence>
<sequence length="368" mass="39088">MPRLVDPIVLRDTTIPTRVWMSPMCMYSADATGDRIGQPGDFHLGHYAARAAGGAGLVVIEATAVVPEGRISPYDLGIWSDEQVPAHRRLTAAIASAGAVPGIQLAHAGRKASIDRPQRAGVPLGPEDGGWRTVGPSPVAFPGYPVPAELDREQIAGIVAAFGAAARRALDAGFVVAEIHGAHGYLLHEFLSPLSNTRTDEYGGSFDNRVRLVLEVVDAVRAVWPEGQPVLLRLSSTDWVEESPDDDRDSWTVEQTARLAALAAEHGVDLVDVSSGGNDRVAIPADVDYQTVRAAVVRRESGVPVAAVGRITGAGQAQALLDEGDADALFVGRALLADPSWPNLAAVELGDEPRYLEQYAYVLPRPRA</sequence>
<dbReference type="Proteomes" id="UP000196778">
    <property type="component" value="Unassembled WGS sequence"/>
</dbReference>
<evidence type="ECO:0000256" key="2">
    <source>
        <dbReference type="ARBA" id="ARBA00022630"/>
    </source>
</evidence>
<dbReference type="Pfam" id="PF00724">
    <property type="entry name" value="Oxidored_FMN"/>
    <property type="match status" value="1"/>
</dbReference>
<dbReference type="AlphaFoldDB" id="A0A1R4JUX6"/>
<dbReference type="PANTHER" id="PTHR43303">
    <property type="entry name" value="NADPH DEHYDROGENASE C23G7.10C-RELATED"/>
    <property type="match status" value="1"/>
</dbReference>
<proteinExistence type="predicted"/>
<comment type="cofactor">
    <cofactor evidence="1">
        <name>FMN</name>
        <dbReference type="ChEBI" id="CHEBI:58210"/>
    </cofactor>
</comment>
<dbReference type="Gene3D" id="3.20.20.70">
    <property type="entry name" value="Aldolase class I"/>
    <property type="match status" value="1"/>
</dbReference>
<dbReference type="PANTHER" id="PTHR43303:SF4">
    <property type="entry name" value="NADPH DEHYDROGENASE C23G7.10C-RELATED"/>
    <property type="match status" value="1"/>
</dbReference>
<keyword evidence="8" id="KW-1185">Reference proteome</keyword>
<accession>A0A1R4JUX6</accession>
<dbReference type="EMBL" id="FUKR01000054">
    <property type="protein sequence ID" value="SJN35769.1"/>
    <property type="molecule type" value="Genomic_DNA"/>
</dbReference>
<evidence type="ECO:0000256" key="1">
    <source>
        <dbReference type="ARBA" id="ARBA00001917"/>
    </source>
</evidence>
<dbReference type="RefSeq" id="WP_087137542.1">
    <property type="nucleotide sequence ID" value="NZ_FUKR01000054.1"/>
</dbReference>
<dbReference type="InterPro" id="IPR001155">
    <property type="entry name" value="OxRdtase_FMN_N"/>
</dbReference>
<keyword evidence="2" id="KW-0285">Flavoprotein</keyword>
<keyword evidence="3" id="KW-0288">FMN</keyword>
<reference evidence="8" key="1">
    <citation type="submission" date="2017-02" db="EMBL/GenBank/DDBJ databases">
        <authorList>
            <person name="Dridi B."/>
        </authorList>
    </citation>
    <scope>NUCLEOTIDE SEQUENCE [LARGE SCALE GENOMIC DNA]</scope>
    <source>
        <strain evidence="8">EB411</strain>
    </source>
</reference>
<evidence type="ECO:0000313" key="8">
    <source>
        <dbReference type="Proteomes" id="UP000196778"/>
    </source>
</evidence>
<dbReference type="InterPro" id="IPR013785">
    <property type="entry name" value="Aldolase_TIM"/>
</dbReference>
<evidence type="ECO:0000256" key="3">
    <source>
        <dbReference type="ARBA" id="ARBA00022643"/>
    </source>
</evidence>
<evidence type="ECO:0000256" key="4">
    <source>
        <dbReference type="ARBA" id="ARBA00022857"/>
    </source>
</evidence>
<dbReference type="InterPro" id="IPR044152">
    <property type="entry name" value="YqjM-like"/>
</dbReference>
<name>A0A1R4JUX6_9MICO</name>
<dbReference type="OrthoDB" id="3169239at2"/>